<reference evidence="6" key="3">
    <citation type="submission" date="2017-01" db="EMBL/GenBank/DDBJ databases">
        <authorList>
            <person name="Mah S.A."/>
            <person name="Swanson W.J."/>
            <person name="Moy G.W."/>
            <person name="Vacquier V.D."/>
        </authorList>
    </citation>
    <scope>NUCLEOTIDE SEQUENCE</scope>
    <source>
        <strain evidence="6">UK/Lon9/Urine/2012</strain>
    </source>
</reference>
<proteinExistence type="predicted"/>
<gene>
    <name evidence="3" type="primary">UL15A</name>
</gene>
<organismHost>
    <name type="scientific">Homo sapiens</name>
    <name type="common">Human</name>
    <dbReference type="NCBI Taxonomy" id="9606"/>
</organismHost>
<dbReference type="InterPro" id="IPR057858">
    <property type="entry name" value="HCMV_UL15A"/>
</dbReference>
<name>A0A0A7CGP5_HCMV</name>
<reference evidence="7 8" key="1">
    <citation type="journal article" date="2015" name="J. Virol.">
        <title>High-throughput analysis of human cytomegalovirus genome diversity highlights the widespread occurrence of gene-disrupting mutations and pervasive recombination.</title>
        <authorList>
            <person name="Sijmons S."/>
            <person name="Thys K."/>
            <person name="Mbong Ngwese M."/>
            <person name="Van Damme E."/>
            <person name="Dvorak J."/>
            <person name="Van Loock M."/>
            <person name="Li G."/>
            <person name="Tachezy R."/>
            <person name="Busson L."/>
            <person name="Aerssens J."/>
            <person name="Van Ranst M."/>
            <person name="Maes P."/>
        </authorList>
    </citation>
    <scope>NUCLEOTIDE SEQUENCE [LARGE SCALE GENOMIC DNA]</scope>
    <source>
        <strain evidence="3">BE/10/2011</strain>
        <strain evidence="4">BE/10/2012</strain>
        <strain evidence="5">BE/26/2011</strain>
    </source>
</reference>
<dbReference type="Proteomes" id="UP000156497">
    <property type="component" value="Segment"/>
</dbReference>
<feature type="region of interest" description="Disordered" evidence="1">
    <location>
        <begin position="1"/>
        <end position="22"/>
    </location>
</feature>
<keyword evidence="2" id="KW-1133">Transmembrane helix</keyword>
<dbReference type="EMBL" id="KT726953">
    <property type="protein sequence ID" value="AMJ54719.1"/>
    <property type="molecule type" value="Genomic_DNA"/>
</dbReference>
<dbReference type="Proteomes" id="UP000112015">
    <property type="component" value="Segment"/>
</dbReference>
<reference evidence="6" key="2">
    <citation type="journal article" date="2016" name="Virus Evol.">
        <title>Islands of linkage in an ocean of pervasive recombination reveals two-speed evolution of human cytomegalovirus genomes.</title>
        <authorList>
            <person name="Lassalle F."/>
            <person name="Depledge D.P."/>
            <person name="Reeves M.B."/>
            <person name="Brown A.C."/>
            <person name="Christiansen M.T."/>
            <person name="Tutill H.J."/>
            <person name="Williams R.J."/>
            <person name="Einer-Jensen K."/>
            <person name="Holdstock J."/>
            <person name="Atkinson C."/>
            <person name="Brown J.R."/>
            <person name="van Loenen F.B."/>
            <person name="Clark D.A."/>
            <person name="Griffiths P.D."/>
            <person name="Verjans G.M.G.M."/>
            <person name="Schutten M."/>
            <person name="Milne R.S.B."/>
            <person name="Balloux F."/>
            <person name="Breuer J."/>
        </authorList>
    </citation>
    <scope>NUCLEOTIDE SEQUENCE</scope>
    <source>
        <strain evidence="6">UK/Lon9/Urine/2012</strain>
    </source>
</reference>
<feature type="transmembrane region" description="Helical" evidence="2">
    <location>
        <begin position="80"/>
        <end position="97"/>
    </location>
</feature>
<evidence type="ECO:0000256" key="1">
    <source>
        <dbReference type="SAM" id="MobiDB-lite"/>
    </source>
</evidence>
<keyword evidence="2" id="KW-0812">Transmembrane</keyword>
<dbReference type="EMBL" id="KP745639">
    <property type="protein sequence ID" value="AKI08575.1"/>
    <property type="molecule type" value="Genomic_DNA"/>
</dbReference>
<evidence type="ECO:0000313" key="7">
    <source>
        <dbReference type="Proteomes" id="UP000112015"/>
    </source>
</evidence>
<dbReference type="Proteomes" id="UP000161201">
    <property type="component" value="Segment"/>
</dbReference>
<dbReference type="EMBL" id="KP745649">
    <property type="protein sequence ID" value="AKI10257.1"/>
    <property type="molecule type" value="Genomic_DNA"/>
</dbReference>
<evidence type="ECO:0000313" key="4">
    <source>
        <dbReference type="EMBL" id="AKI10257.1"/>
    </source>
</evidence>
<keyword evidence="2" id="KW-0472">Membrane</keyword>
<accession>A0A0A7CGP5</accession>
<evidence type="ECO:0000313" key="8">
    <source>
        <dbReference type="Proteomes" id="UP000156497"/>
    </source>
</evidence>
<protein>
    <submittedName>
        <fullName evidence="3">Protein UL15A</fullName>
    </submittedName>
</protein>
<sequence length="102" mass="10935">MKRMIRSHGGKTECQMTGAGERRGSAVGALICGSGTRRGSGANGRRDSDVGPIAHSSGTRRGSANETSACTRADHQKADIGLWFMFLVFGLCSWLAMRYRAQ</sequence>
<evidence type="ECO:0000313" key="5">
    <source>
        <dbReference type="EMBL" id="AKI19276.1"/>
    </source>
</evidence>
<evidence type="ECO:0000313" key="6">
    <source>
        <dbReference type="EMBL" id="AMJ54719.1"/>
    </source>
</evidence>
<dbReference type="EMBL" id="KP745703">
    <property type="protein sequence ID" value="AKI19276.1"/>
    <property type="molecule type" value="Genomic_DNA"/>
</dbReference>
<feature type="region of interest" description="Disordered" evidence="1">
    <location>
        <begin position="35"/>
        <end position="68"/>
    </location>
</feature>
<organism evidence="3 7">
    <name type="scientific">Human cytomegalovirus</name>
    <name type="common">HHV-5</name>
    <name type="synonym">Human herpesvirus 5</name>
    <dbReference type="NCBI Taxonomy" id="10359"/>
    <lineage>
        <taxon>Viruses</taxon>
        <taxon>Duplodnaviria</taxon>
        <taxon>Heunggongvirae</taxon>
        <taxon>Peploviricota</taxon>
        <taxon>Herviviricetes</taxon>
        <taxon>Herpesvirales</taxon>
        <taxon>Orthoherpesviridae</taxon>
        <taxon>Betaherpesvirinae</taxon>
        <taxon>Cytomegalovirus</taxon>
        <taxon>Cytomegalovirus humanbeta5</taxon>
    </lineage>
</organism>
<dbReference type="Pfam" id="PF25739">
    <property type="entry name" value="HCMV_UL15A"/>
    <property type="match status" value="1"/>
</dbReference>
<evidence type="ECO:0000256" key="2">
    <source>
        <dbReference type="SAM" id="Phobius"/>
    </source>
</evidence>
<feature type="compositionally biased region" description="Polar residues" evidence="1">
    <location>
        <begin position="56"/>
        <end position="68"/>
    </location>
</feature>
<evidence type="ECO:0000313" key="3">
    <source>
        <dbReference type="EMBL" id="AKI08575.1"/>
    </source>
</evidence>